<evidence type="ECO:0000313" key="3">
    <source>
        <dbReference type="Proteomes" id="UP000709295"/>
    </source>
</evidence>
<gene>
    <name evidence="2" type="ORF">JG688_00012837</name>
</gene>
<feature type="compositionally biased region" description="Polar residues" evidence="1">
    <location>
        <begin position="14"/>
        <end position="24"/>
    </location>
</feature>
<accession>A0A8J5M1N9</accession>
<feature type="compositionally biased region" description="Polar residues" evidence="1">
    <location>
        <begin position="57"/>
        <end position="73"/>
    </location>
</feature>
<evidence type="ECO:0000256" key="1">
    <source>
        <dbReference type="SAM" id="MobiDB-lite"/>
    </source>
</evidence>
<protein>
    <submittedName>
        <fullName evidence="2">Uncharacterized protein</fullName>
    </submittedName>
</protein>
<dbReference type="Proteomes" id="UP000709295">
    <property type="component" value="Unassembled WGS sequence"/>
</dbReference>
<feature type="region of interest" description="Disordered" evidence="1">
    <location>
        <begin position="1"/>
        <end position="91"/>
    </location>
</feature>
<organism evidence="2 3">
    <name type="scientific">Phytophthora aleatoria</name>
    <dbReference type="NCBI Taxonomy" id="2496075"/>
    <lineage>
        <taxon>Eukaryota</taxon>
        <taxon>Sar</taxon>
        <taxon>Stramenopiles</taxon>
        <taxon>Oomycota</taxon>
        <taxon>Peronosporomycetes</taxon>
        <taxon>Peronosporales</taxon>
        <taxon>Peronosporaceae</taxon>
        <taxon>Phytophthora</taxon>
    </lineage>
</organism>
<name>A0A8J5M1N9_9STRA</name>
<dbReference type="AlphaFoldDB" id="A0A8J5M1N9"/>
<sequence>MDDEAHSDREPRGNRSNYRQQRYTDSGDESGYGSEDSQDSDESTSDWSGNEEPLQCSWVQDTASTVDADNSTEGIAFTDDHDVSTSDPIDITNKIGPLEDCSVNEPIRV</sequence>
<dbReference type="EMBL" id="JAENGY010001027">
    <property type="protein sequence ID" value="KAG6953412.1"/>
    <property type="molecule type" value="Genomic_DNA"/>
</dbReference>
<keyword evidence="3" id="KW-1185">Reference proteome</keyword>
<comment type="caution">
    <text evidence="2">The sequence shown here is derived from an EMBL/GenBank/DDBJ whole genome shotgun (WGS) entry which is preliminary data.</text>
</comment>
<reference evidence="2" key="1">
    <citation type="submission" date="2021-01" db="EMBL/GenBank/DDBJ databases">
        <title>Phytophthora aleatoria, a newly-described species from Pinus radiata is distinct from Phytophthora cactorum isolates based on comparative genomics.</title>
        <authorList>
            <person name="Mcdougal R."/>
            <person name="Panda P."/>
            <person name="Williams N."/>
            <person name="Studholme D.J."/>
        </authorList>
    </citation>
    <scope>NUCLEOTIDE SEQUENCE</scope>
    <source>
        <strain evidence="2">NZFS 4037</strain>
    </source>
</reference>
<proteinExistence type="predicted"/>
<feature type="compositionally biased region" description="Basic and acidic residues" evidence="1">
    <location>
        <begin position="1"/>
        <end position="13"/>
    </location>
</feature>
<evidence type="ECO:0000313" key="2">
    <source>
        <dbReference type="EMBL" id="KAG6953412.1"/>
    </source>
</evidence>